<accession>A0A0G0XHV8</accession>
<dbReference type="UniPathway" id="UPA00124"/>
<dbReference type="Proteomes" id="UP000033856">
    <property type="component" value="Unassembled WGS sequence"/>
</dbReference>
<dbReference type="GO" id="GO:0019305">
    <property type="term" value="P:dTDP-rhamnose biosynthetic process"/>
    <property type="evidence" value="ECO:0007669"/>
    <property type="project" value="UniProtKB-UniPathway"/>
</dbReference>
<name>A0A0G0XHV8_9BACT</name>
<dbReference type="InterPro" id="IPR036291">
    <property type="entry name" value="NAD(P)-bd_dom_sf"/>
</dbReference>
<comment type="caution">
    <text evidence="2">The sequence shown here is derived from an EMBL/GenBank/DDBJ whole genome shotgun (WGS) entry which is preliminary data.</text>
</comment>
<evidence type="ECO:0000313" key="3">
    <source>
        <dbReference type="Proteomes" id="UP000033856"/>
    </source>
</evidence>
<dbReference type="InterPro" id="IPR029903">
    <property type="entry name" value="RmlD-like-bd"/>
</dbReference>
<dbReference type="EMBL" id="LCCD01000024">
    <property type="protein sequence ID" value="KKS24480.1"/>
    <property type="molecule type" value="Genomic_DNA"/>
</dbReference>
<reference evidence="2 3" key="1">
    <citation type="journal article" date="2015" name="Nature">
        <title>rRNA introns, odd ribosomes, and small enigmatic genomes across a large radiation of phyla.</title>
        <authorList>
            <person name="Brown C.T."/>
            <person name="Hug L.A."/>
            <person name="Thomas B.C."/>
            <person name="Sharon I."/>
            <person name="Castelle C.J."/>
            <person name="Singh A."/>
            <person name="Wilkins M.J."/>
            <person name="Williams K.H."/>
            <person name="Banfield J.F."/>
        </authorList>
    </citation>
    <scope>NUCLEOTIDE SEQUENCE [LARGE SCALE GENOMIC DNA]</scope>
</reference>
<dbReference type="AlphaFoldDB" id="A0A0G0XHV8"/>
<dbReference type="Gene3D" id="3.40.50.720">
    <property type="entry name" value="NAD(P)-binding Rossmann-like Domain"/>
    <property type="match status" value="1"/>
</dbReference>
<dbReference type="PANTHER" id="PTHR43242:SF1">
    <property type="entry name" value="NAD(P)-BINDING ROSSMANN-FOLD SUPERFAMILY PROTEIN"/>
    <property type="match status" value="1"/>
</dbReference>
<dbReference type="PANTHER" id="PTHR43242">
    <property type="entry name" value="NAD(P)-BINDING ROSSMANN-FOLD SUPERFAMILY PROTEIN"/>
    <property type="match status" value="1"/>
</dbReference>
<feature type="domain" description="RmlD-like substrate binding" evidence="1">
    <location>
        <begin position="4"/>
        <end position="291"/>
    </location>
</feature>
<protein>
    <recommendedName>
        <fullName evidence="1">RmlD-like substrate binding domain-containing protein</fullName>
    </recommendedName>
</protein>
<sequence>MLKKILITGAGGMLGREITDIFSKDKKYAVFGTIRSVEPNKSGINYIKADLRKLGNLKKIVSAVKPDIIIHCAALVNLDKCEKNKREANLVHIEATKILASYKKNKTKFVYISTDSVFNGKTGNYTESSRPNPLNHYSQSKLLGEKAALAINKNSLVVRMCIYGFHIPPGNSLAEWALDNFALKKPINGFTDAFFNPVYTKQLAQTVKYILEKKKITGILNIGSEKPISKCAFLKALAKNFKINPKLIVVASIDSSGLATARPKNTVLNTDKLKRVLGGKILKISDGLAALEKDYLKEFGIIRQ</sequence>
<dbReference type="SUPFAM" id="SSF51735">
    <property type="entry name" value="NAD(P)-binding Rossmann-fold domains"/>
    <property type="match status" value="1"/>
</dbReference>
<evidence type="ECO:0000313" key="2">
    <source>
        <dbReference type="EMBL" id="KKS24480.1"/>
    </source>
</evidence>
<proteinExistence type="predicted"/>
<evidence type="ECO:0000259" key="1">
    <source>
        <dbReference type="Pfam" id="PF04321"/>
    </source>
</evidence>
<organism evidence="2 3">
    <name type="scientific">Candidatus Jorgensenbacteria bacterium GW2011_GWF2_41_8</name>
    <dbReference type="NCBI Taxonomy" id="1618667"/>
    <lineage>
        <taxon>Bacteria</taxon>
        <taxon>Candidatus Joergenseniibacteriota</taxon>
    </lineage>
</organism>
<dbReference type="CDD" id="cd05254">
    <property type="entry name" value="dTDP_HR_like_SDR_e"/>
    <property type="match status" value="1"/>
</dbReference>
<gene>
    <name evidence="2" type="ORF">UU83_C0024G0005</name>
</gene>
<dbReference type="Pfam" id="PF04321">
    <property type="entry name" value="RmlD_sub_bind"/>
    <property type="match status" value="1"/>
</dbReference>